<dbReference type="Proteomes" id="UP001492380">
    <property type="component" value="Unassembled WGS sequence"/>
</dbReference>
<evidence type="ECO:0000313" key="2">
    <source>
        <dbReference type="EMBL" id="KAK8224527.1"/>
    </source>
</evidence>
<organism evidence="2 3">
    <name type="scientific">Phyllosticta capitalensis</name>
    <dbReference type="NCBI Taxonomy" id="121624"/>
    <lineage>
        <taxon>Eukaryota</taxon>
        <taxon>Fungi</taxon>
        <taxon>Dikarya</taxon>
        <taxon>Ascomycota</taxon>
        <taxon>Pezizomycotina</taxon>
        <taxon>Dothideomycetes</taxon>
        <taxon>Dothideomycetes incertae sedis</taxon>
        <taxon>Botryosphaeriales</taxon>
        <taxon>Phyllostictaceae</taxon>
        <taxon>Phyllosticta</taxon>
    </lineage>
</organism>
<keyword evidence="3" id="KW-1185">Reference proteome</keyword>
<evidence type="ECO:0000256" key="1">
    <source>
        <dbReference type="SAM" id="MobiDB-lite"/>
    </source>
</evidence>
<sequence length="178" mass="19449">MLDSTPSNAIRMMRLTRYYNSTDASRWVSQPSFSSSCALPPAPSSSSTSTTTHPTTKRSSLPHSPLLSSSTTAATLIILSLATTRRALLVARLLRVCGRGLVLQLLRRRRQRLLAGPDLGFVGGLGRRDGERREVRPGRHDGGEEFLSENWWIGFFLISSFLQMGGTALSVPFGGTRS</sequence>
<evidence type="ECO:0000313" key="3">
    <source>
        <dbReference type="Proteomes" id="UP001492380"/>
    </source>
</evidence>
<name>A0ABR1YAQ3_9PEZI</name>
<feature type="region of interest" description="Disordered" evidence="1">
    <location>
        <begin position="37"/>
        <end position="66"/>
    </location>
</feature>
<dbReference type="EMBL" id="JBBWRZ010000012">
    <property type="protein sequence ID" value="KAK8224527.1"/>
    <property type="molecule type" value="Genomic_DNA"/>
</dbReference>
<protein>
    <submittedName>
        <fullName evidence="2">Uncharacterized protein</fullName>
    </submittedName>
</protein>
<gene>
    <name evidence="2" type="ORF">HDK90DRAFT_82534</name>
</gene>
<accession>A0ABR1YAQ3</accession>
<comment type="caution">
    <text evidence="2">The sequence shown here is derived from an EMBL/GenBank/DDBJ whole genome shotgun (WGS) entry which is preliminary data.</text>
</comment>
<proteinExistence type="predicted"/>
<reference evidence="2 3" key="1">
    <citation type="submission" date="2024-04" db="EMBL/GenBank/DDBJ databases">
        <title>Phyllosticta paracitricarpa is synonymous to the EU quarantine fungus P. citricarpa based on phylogenomic analyses.</title>
        <authorList>
            <consortium name="Lawrence Berkeley National Laboratory"/>
            <person name="Van Ingen-Buijs V.A."/>
            <person name="Van Westerhoven A.C."/>
            <person name="Haridas S."/>
            <person name="Skiadas P."/>
            <person name="Martin F."/>
            <person name="Groenewald J.Z."/>
            <person name="Crous P.W."/>
            <person name="Seidl M.F."/>
        </authorList>
    </citation>
    <scope>NUCLEOTIDE SEQUENCE [LARGE SCALE GENOMIC DNA]</scope>
    <source>
        <strain evidence="2 3">CBS 123374</strain>
    </source>
</reference>